<dbReference type="Proteomes" id="UP000034883">
    <property type="component" value="Chromosome"/>
</dbReference>
<accession>A0A0F6W391</accession>
<gene>
    <name evidence="1" type="ORF">DB32_003447</name>
</gene>
<evidence type="ECO:0000313" key="2">
    <source>
        <dbReference type="Proteomes" id="UP000034883"/>
    </source>
</evidence>
<organism evidence="1 2">
    <name type="scientific">Sandaracinus amylolyticus</name>
    <dbReference type="NCBI Taxonomy" id="927083"/>
    <lineage>
        <taxon>Bacteria</taxon>
        <taxon>Pseudomonadati</taxon>
        <taxon>Myxococcota</taxon>
        <taxon>Polyangia</taxon>
        <taxon>Polyangiales</taxon>
        <taxon>Sandaracinaceae</taxon>
        <taxon>Sandaracinus</taxon>
    </lineage>
</organism>
<dbReference type="AlphaFoldDB" id="A0A0F6W391"/>
<keyword evidence="2" id="KW-1185">Reference proteome</keyword>
<proteinExistence type="predicted"/>
<protein>
    <submittedName>
        <fullName evidence="1">Uncharacterized protein</fullName>
    </submittedName>
</protein>
<dbReference type="KEGG" id="samy:DB32_003447"/>
<sequence length="39" mass="4184">MSAPGGARGVRRAGHRLVVAPARSSSTRVPRRARCETPR</sequence>
<dbReference type="EMBL" id="CP011125">
    <property type="protein sequence ID" value="AKF06298.1"/>
    <property type="molecule type" value="Genomic_DNA"/>
</dbReference>
<reference evidence="1 2" key="1">
    <citation type="submission" date="2015-03" db="EMBL/GenBank/DDBJ databases">
        <title>Genome assembly of Sandaracinus amylolyticus DSM 53668.</title>
        <authorList>
            <person name="Sharma G."/>
            <person name="Subramanian S."/>
        </authorList>
    </citation>
    <scope>NUCLEOTIDE SEQUENCE [LARGE SCALE GENOMIC DNA]</scope>
    <source>
        <strain evidence="1 2">DSM 53668</strain>
    </source>
</reference>
<name>A0A0F6W391_9BACT</name>
<evidence type="ECO:0000313" key="1">
    <source>
        <dbReference type="EMBL" id="AKF06298.1"/>
    </source>
</evidence>